<evidence type="ECO:0000256" key="4">
    <source>
        <dbReference type="ARBA" id="ARBA00023008"/>
    </source>
</evidence>
<dbReference type="PROSITE" id="PS51485">
    <property type="entry name" value="PHYTOCYANIN"/>
    <property type="match status" value="1"/>
</dbReference>
<feature type="compositionally biased region" description="Pro residues" evidence="6">
    <location>
        <begin position="134"/>
        <end position="146"/>
    </location>
</feature>
<dbReference type="PANTHER" id="PTHR33021:SF494">
    <property type="entry name" value="BLUE COPPER PROTEIN"/>
    <property type="match status" value="1"/>
</dbReference>
<evidence type="ECO:0000256" key="1">
    <source>
        <dbReference type="ARBA" id="ARBA00022448"/>
    </source>
</evidence>
<name>A0A6A1UFU2_9ROSI</name>
<feature type="transmembrane region" description="Helical" evidence="7">
    <location>
        <begin position="211"/>
        <end position="231"/>
    </location>
</feature>
<reference evidence="10" key="3">
    <citation type="submission" date="2019-09" db="EMBL/GenBank/DDBJ databases">
        <authorList>
            <person name="Gao Z."/>
        </authorList>
    </citation>
    <scope>NUCLEOTIDE SEQUENCE</scope>
    <source>
        <tissue evidence="10">Leaves</tissue>
    </source>
</reference>
<dbReference type="Gene3D" id="2.60.40.420">
    <property type="entry name" value="Cupredoxins - blue copper proteins"/>
    <property type="match status" value="1"/>
</dbReference>
<dbReference type="PANTHER" id="PTHR33021">
    <property type="entry name" value="BLUE COPPER PROTEIN"/>
    <property type="match status" value="1"/>
</dbReference>
<feature type="signal peptide" evidence="8">
    <location>
        <begin position="1"/>
        <end position="24"/>
    </location>
</feature>
<dbReference type="AlphaFoldDB" id="A0A6A1UFU2"/>
<dbReference type="Pfam" id="PF02298">
    <property type="entry name" value="Cu_bind_like"/>
    <property type="match status" value="1"/>
</dbReference>
<dbReference type="PRINTS" id="PR01217">
    <property type="entry name" value="PRICHEXTENSN"/>
</dbReference>
<sequence length="232" mass="22964">MAKTLNMCLLALIAVAAVLQTSMATTYTVGDTSGWTVPPSGAGAYSTWAANKSFTVGDILVFTFTTGAHDVARVTKAAYDVCNLTSPISIETNGPANLTLNDAGEHYYICTIASHCTLGQKLAINVTAATSPTASPPAATPSPSTPSPTGAAAPPPTTATPPSSTTTPSTPSPTGSASPPPPTATPPSSTTTPSTPSPTGSASPPPPPSSATSLGVTGLGATFLSIVIAFLY</sequence>
<evidence type="ECO:0000256" key="5">
    <source>
        <dbReference type="ARBA" id="ARBA00023180"/>
    </source>
</evidence>
<dbReference type="FunFam" id="2.60.40.420:FF:000003">
    <property type="entry name" value="Blue copper"/>
    <property type="match status" value="1"/>
</dbReference>
<evidence type="ECO:0000313" key="10">
    <source>
        <dbReference type="EMBL" id="KAB1199395.1"/>
    </source>
</evidence>
<dbReference type="SUPFAM" id="SSF49503">
    <property type="entry name" value="Cupredoxins"/>
    <property type="match status" value="1"/>
</dbReference>
<organism evidence="10 12">
    <name type="scientific">Morella rubra</name>
    <name type="common">Chinese bayberry</name>
    <dbReference type="NCBI Taxonomy" id="262757"/>
    <lineage>
        <taxon>Eukaryota</taxon>
        <taxon>Viridiplantae</taxon>
        <taxon>Streptophyta</taxon>
        <taxon>Embryophyta</taxon>
        <taxon>Tracheophyta</taxon>
        <taxon>Spermatophyta</taxon>
        <taxon>Magnoliopsida</taxon>
        <taxon>eudicotyledons</taxon>
        <taxon>Gunneridae</taxon>
        <taxon>Pentapetalae</taxon>
        <taxon>rosids</taxon>
        <taxon>fabids</taxon>
        <taxon>Fagales</taxon>
        <taxon>Myricaceae</taxon>
        <taxon>Morella</taxon>
    </lineage>
</organism>
<keyword evidence="2" id="KW-0479">Metal-binding</keyword>
<dbReference type="InterPro" id="IPR003245">
    <property type="entry name" value="Phytocyanin_dom"/>
</dbReference>
<reference evidence="10 12" key="2">
    <citation type="journal article" date="2019" name="Plant Biotechnol. J.">
        <title>The red bayberry genome and genetic basis of sex determination.</title>
        <authorList>
            <person name="Jia H.M."/>
            <person name="Jia H.J."/>
            <person name="Cai Q.L."/>
            <person name="Wang Y."/>
            <person name="Zhao H.B."/>
            <person name="Yang W.F."/>
            <person name="Wang G.Y."/>
            <person name="Li Y.H."/>
            <person name="Zhan D.L."/>
            <person name="Shen Y.T."/>
            <person name="Niu Q.F."/>
            <person name="Chang L."/>
            <person name="Qiu J."/>
            <person name="Zhao L."/>
            <person name="Xie H.B."/>
            <person name="Fu W.Y."/>
            <person name="Jin J."/>
            <person name="Li X.W."/>
            <person name="Jiao Y."/>
            <person name="Zhou C.C."/>
            <person name="Tu T."/>
            <person name="Chai C.Y."/>
            <person name="Gao J.L."/>
            <person name="Fan L.J."/>
            <person name="van de Weg E."/>
            <person name="Wang J.Y."/>
            <person name="Gao Z.S."/>
        </authorList>
    </citation>
    <scope>NUCLEOTIDE SEQUENCE [LARGE SCALE GENOMIC DNA]</scope>
    <source>
        <tissue evidence="10">Leaves</tissue>
    </source>
</reference>
<keyword evidence="12" id="KW-1185">Reference proteome</keyword>
<evidence type="ECO:0000256" key="3">
    <source>
        <dbReference type="ARBA" id="ARBA00022982"/>
    </source>
</evidence>
<proteinExistence type="predicted"/>
<feature type="domain" description="Phytocyanin" evidence="9">
    <location>
        <begin position="25"/>
        <end position="128"/>
    </location>
</feature>
<feature type="compositionally biased region" description="Low complexity" evidence="6">
    <location>
        <begin position="186"/>
        <end position="202"/>
    </location>
</feature>
<dbReference type="EMBL" id="RXIC02000471">
    <property type="protein sequence ID" value="KAB1199395.1"/>
    <property type="molecule type" value="Genomic_DNA"/>
</dbReference>
<dbReference type="OrthoDB" id="5421909at2759"/>
<gene>
    <name evidence="10" type="ORF">CJ030_MR0G024286</name>
    <name evidence="11" type="ORF">CJ030_MR3G007495</name>
</gene>
<dbReference type="CDD" id="cd13920">
    <property type="entry name" value="Stellacyanin"/>
    <property type="match status" value="1"/>
</dbReference>
<keyword evidence="8" id="KW-0732">Signal</keyword>
<evidence type="ECO:0000256" key="8">
    <source>
        <dbReference type="SAM" id="SignalP"/>
    </source>
</evidence>
<dbReference type="EMBL" id="RXIC02000021">
    <property type="protein sequence ID" value="KAB1221001.1"/>
    <property type="molecule type" value="Genomic_DNA"/>
</dbReference>
<feature type="chain" id="PRO_5035382481" evidence="8">
    <location>
        <begin position="25"/>
        <end position="232"/>
    </location>
</feature>
<dbReference type="GO" id="GO:0009055">
    <property type="term" value="F:electron transfer activity"/>
    <property type="evidence" value="ECO:0007669"/>
    <property type="project" value="InterPro"/>
</dbReference>
<evidence type="ECO:0000256" key="2">
    <source>
        <dbReference type="ARBA" id="ARBA00022723"/>
    </source>
</evidence>
<keyword evidence="3" id="KW-0249">Electron transport</keyword>
<keyword evidence="5" id="KW-0325">Glycoprotein</keyword>
<dbReference type="InterPro" id="IPR039391">
    <property type="entry name" value="Phytocyanin-like"/>
</dbReference>
<dbReference type="InterPro" id="IPR008972">
    <property type="entry name" value="Cupredoxin"/>
</dbReference>
<evidence type="ECO:0000256" key="6">
    <source>
        <dbReference type="SAM" id="MobiDB-lite"/>
    </source>
</evidence>
<dbReference type="GO" id="GO:0046872">
    <property type="term" value="F:metal ion binding"/>
    <property type="evidence" value="ECO:0007669"/>
    <property type="project" value="UniProtKB-KW"/>
</dbReference>
<dbReference type="GO" id="GO:0005886">
    <property type="term" value="C:plasma membrane"/>
    <property type="evidence" value="ECO:0007669"/>
    <property type="project" value="TreeGrafter"/>
</dbReference>
<accession>A0A6A1UFU2</accession>
<keyword evidence="7" id="KW-0472">Membrane</keyword>
<protein>
    <submittedName>
        <fullName evidence="10">Stellacyanin</fullName>
    </submittedName>
</protein>
<reference evidence="10" key="1">
    <citation type="submission" date="2018-07" db="EMBL/GenBank/DDBJ databases">
        <authorList>
            <person name="Gao Z.-S."/>
            <person name="Jia H.-M."/>
            <person name="Jia H.-J."/>
            <person name="Cai Q.-L."/>
            <person name="Wang Y."/>
            <person name="Zhao H.-B."/>
        </authorList>
    </citation>
    <scope>NUCLEOTIDE SEQUENCE</scope>
    <source>
        <tissue evidence="10">Leaves</tissue>
    </source>
</reference>
<evidence type="ECO:0000313" key="11">
    <source>
        <dbReference type="EMBL" id="KAB1221001.1"/>
    </source>
</evidence>
<comment type="caution">
    <text evidence="10">The sequence shown here is derived from an EMBL/GenBank/DDBJ whole genome shotgun (WGS) entry which is preliminary data.</text>
</comment>
<evidence type="ECO:0000256" key="7">
    <source>
        <dbReference type="SAM" id="Phobius"/>
    </source>
</evidence>
<dbReference type="Proteomes" id="UP000516437">
    <property type="component" value="Chromosome 3"/>
</dbReference>
<keyword evidence="4" id="KW-0186">Copper</keyword>
<keyword evidence="1" id="KW-0813">Transport</keyword>
<evidence type="ECO:0000313" key="12">
    <source>
        <dbReference type="Proteomes" id="UP000516437"/>
    </source>
</evidence>
<feature type="region of interest" description="Disordered" evidence="6">
    <location>
        <begin position="131"/>
        <end position="215"/>
    </location>
</feature>
<keyword evidence="7" id="KW-1133">Transmembrane helix</keyword>
<keyword evidence="7" id="KW-0812">Transmembrane</keyword>
<feature type="compositionally biased region" description="Low complexity" evidence="6">
    <location>
        <begin position="160"/>
        <end position="177"/>
    </location>
</feature>
<evidence type="ECO:0000259" key="9">
    <source>
        <dbReference type="PROSITE" id="PS51485"/>
    </source>
</evidence>